<evidence type="ECO:0000313" key="2">
    <source>
        <dbReference type="EMBL" id="KAK1384270.1"/>
    </source>
</evidence>
<keyword evidence="3" id="KW-1185">Reference proteome</keyword>
<evidence type="ECO:0000313" key="3">
    <source>
        <dbReference type="Proteomes" id="UP001237642"/>
    </source>
</evidence>
<dbReference type="Gene3D" id="2.170.260.10">
    <property type="entry name" value="paz domain"/>
    <property type="match status" value="1"/>
</dbReference>
<dbReference type="GO" id="GO:0000149">
    <property type="term" value="F:SNARE binding"/>
    <property type="evidence" value="ECO:0007669"/>
    <property type="project" value="TreeGrafter"/>
</dbReference>
<dbReference type="InterPro" id="IPR011417">
    <property type="entry name" value="ANTH_dom"/>
</dbReference>
<reference evidence="2" key="2">
    <citation type="submission" date="2023-05" db="EMBL/GenBank/DDBJ databases">
        <authorList>
            <person name="Schelkunov M.I."/>
        </authorList>
    </citation>
    <scope>NUCLEOTIDE SEQUENCE</scope>
    <source>
        <strain evidence="2">Hsosn_3</strain>
        <tissue evidence="2">Leaf</tissue>
    </source>
</reference>
<comment type="caution">
    <text evidence="2">The sequence shown here is derived from an EMBL/GenBank/DDBJ whole genome shotgun (WGS) entry which is preliminary data.</text>
</comment>
<dbReference type="InterPro" id="IPR045192">
    <property type="entry name" value="AP180-like"/>
</dbReference>
<protein>
    <recommendedName>
        <fullName evidence="1">AP180 N-terminal homology (ANTH) domain-containing protein</fullName>
    </recommendedName>
</protein>
<gene>
    <name evidence="2" type="ORF">POM88_022005</name>
</gene>
<dbReference type="GO" id="GO:0005546">
    <property type="term" value="F:phosphatidylinositol-4,5-bisphosphate binding"/>
    <property type="evidence" value="ECO:0007669"/>
    <property type="project" value="TreeGrafter"/>
</dbReference>
<dbReference type="Proteomes" id="UP001237642">
    <property type="component" value="Unassembled WGS sequence"/>
</dbReference>
<dbReference type="EMBL" id="JAUIZM010000005">
    <property type="protein sequence ID" value="KAK1384270.1"/>
    <property type="molecule type" value="Genomic_DNA"/>
</dbReference>
<accession>A0AAD8MP99</accession>
<name>A0AAD8MP99_9APIA</name>
<dbReference type="Pfam" id="PF07651">
    <property type="entry name" value="ANTH"/>
    <property type="match status" value="1"/>
</dbReference>
<dbReference type="PANTHER" id="PTHR22951:SF32">
    <property type="entry name" value="OS06G0175500 PROTEIN"/>
    <property type="match status" value="1"/>
</dbReference>
<dbReference type="GO" id="GO:0072583">
    <property type="term" value="P:clathrin-dependent endocytosis"/>
    <property type="evidence" value="ECO:0007669"/>
    <property type="project" value="InterPro"/>
</dbReference>
<organism evidence="2 3">
    <name type="scientific">Heracleum sosnowskyi</name>
    <dbReference type="NCBI Taxonomy" id="360622"/>
    <lineage>
        <taxon>Eukaryota</taxon>
        <taxon>Viridiplantae</taxon>
        <taxon>Streptophyta</taxon>
        <taxon>Embryophyta</taxon>
        <taxon>Tracheophyta</taxon>
        <taxon>Spermatophyta</taxon>
        <taxon>Magnoliopsida</taxon>
        <taxon>eudicotyledons</taxon>
        <taxon>Gunneridae</taxon>
        <taxon>Pentapetalae</taxon>
        <taxon>asterids</taxon>
        <taxon>campanulids</taxon>
        <taxon>Apiales</taxon>
        <taxon>Apiaceae</taxon>
        <taxon>Apioideae</taxon>
        <taxon>apioid superclade</taxon>
        <taxon>Tordylieae</taxon>
        <taxon>Tordyliinae</taxon>
        <taxon>Heracleum</taxon>
    </lineage>
</organism>
<dbReference type="AlphaFoldDB" id="A0AAD8MP99"/>
<dbReference type="SUPFAM" id="SSF89009">
    <property type="entry name" value="GAT-like domain"/>
    <property type="match status" value="1"/>
</dbReference>
<dbReference type="PANTHER" id="PTHR22951">
    <property type="entry name" value="CLATHRIN ASSEMBLY PROTEIN"/>
    <property type="match status" value="1"/>
</dbReference>
<dbReference type="GO" id="GO:0005545">
    <property type="term" value="F:1-phosphatidylinositol binding"/>
    <property type="evidence" value="ECO:0007669"/>
    <property type="project" value="TreeGrafter"/>
</dbReference>
<dbReference type="GO" id="GO:0006900">
    <property type="term" value="P:vesicle budding from membrane"/>
    <property type="evidence" value="ECO:0007669"/>
    <property type="project" value="TreeGrafter"/>
</dbReference>
<dbReference type="GO" id="GO:0032050">
    <property type="term" value="F:clathrin heavy chain binding"/>
    <property type="evidence" value="ECO:0007669"/>
    <property type="project" value="TreeGrafter"/>
</dbReference>
<dbReference type="GO" id="GO:0005905">
    <property type="term" value="C:clathrin-coated pit"/>
    <property type="evidence" value="ECO:0007669"/>
    <property type="project" value="TreeGrafter"/>
</dbReference>
<sequence length="303" mass="34457">MNGNSVLNLKDGESLTYKNYYEKRHGIELQFVREHLLKGRHIFPVQNHLHKYKKRKEQGSWRSNKISSRNNLVDSGYIKDIVFRNIRPFLDPLVSPETLKLQPLKLKLVASYTKSHAQLPIRQKPRNLLQKEGRETGLLSEFYELCRSLDVGRGERYATIEQLPGSFLQSMEEYIREAPRASILRKDLALDALEVILYIDYKKALEKEEIRPPSPSLPPTELEPVRVEAPVQTPDLLGLNNLIPAASALDEKNASANVPVYPANGGTGWELPLVITPNYSDSAAASRRLAGGMDKFRLDNFIR</sequence>
<dbReference type="GO" id="GO:0030136">
    <property type="term" value="C:clathrin-coated vesicle"/>
    <property type="evidence" value="ECO:0007669"/>
    <property type="project" value="TreeGrafter"/>
</dbReference>
<feature type="domain" description="AP180 N-terminal homology (ANTH)" evidence="1">
    <location>
        <begin position="133"/>
        <end position="177"/>
    </location>
</feature>
<evidence type="ECO:0000259" key="1">
    <source>
        <dbReference type="Pfam" id="PF07651"/>
    </source>
</evidence>
<dbReference type="GO" id="GO:0048268">
    <property type="term" value="P:clathrin coat assembly"/>
    <property type="evidence" value="ECO:0007669"/>
    <property type="project" value="InterPro"/>
</dbReference>
<proteinExistence type="predicted"/>
<reference evidence="2" key="1">
    <citation type="submission" date="2023-02" db="EMBL/GenBank/DDBJ databases">
        <title>Genome of toxic invasive species Heracleum sosnowskyi carries increased number of genes despite the absence of recent whole-genome duplications.</title>
        <authorList>
            <person name="Schelkunov M."/>
            <person name="Shtratnikova V."/>
            <person name="Makarenko M."/>
            <person name="Klepikova A."/>
            <person name="Omelchenko D."/>
            <person name="Novikova G."/>
            <person name="Obukhova E."/>
            <person name="Bogdanov V."/>
            <person name="Penin A."/>
            <person name="Logacheva M."/>
        </authorList>
    </citation>
    <scope>NUCLEOTIDE SEQUENCE</scope>
    <source>
        <strain evidence="2">Hsosn_3</strain>
        <tissue evidence="2">Leaf</tissue>
    </source>
</reference>